<dbReference type="GO" id="GO:0016592">
    <property type="term" value="C:mediator complex"/>
    <property type="evidence" value="ECO:0007669"/>
    <property type="project" value="InterPro"/>
</dbReference>
<dbReference type="InterPro" id="IPR011425">
    <property type="entry name" value="Med9"/>
</dbReference>
<reference evidence="9" key="1">
    <citation type="submission" date="2022-12" db="EMBL/GenBank/DDBJ databases">
        <title>Genome assemblies of Blomia tropicalis.</title>
        <authorList>
            <person name="Cui Y."/>
        </authorList>
    </citation>
    <scope>NUCLEOTIDE SEQUENCE</scope>
    <source>
        <tissue evidence="9">Adult mites</tissue>
    </source>
</reference>
<dbReference type="InterPro" id="IPR039242">
    <property type="entry name" value="MED9_metazoa"/>
</dbReference>
<evidence type="ECO:0000256" key="3">
    <source>
        <dbReference type="ARBA" id="ARBA00023015"/>
    </source>
</evidence>
<keyword evidence="6 8" id="KW-0539">Nucleus</keyword>
<dbReference type="OMA" id="ESQDCNH"/>
<evidence type="ECO:0000256" key="4">
    <source>
        <dbReference type="ARBA" id="ARBA00023159"/>
    </source>
</evidence>
<evidence type="ECO:0000256" key="8">
    <source>
        <dbReference type="RuleBase" id="RU364145"/>
    </source>
</evidence>
<dbReference type="Pfam" id="PF07544">
    <property type="entry name" value="Med9"/>
    <property type="match status" value="1"/>
</dbReference>
<dbReference type="EMBL" id="JAPWDV010000002">
    <property type="protein sequence ID" value="KAJ6219080.1"/>
    <property type="molecule type" value="Genomic_DNA"/>
</dbReference>
<protein>
    <recommendedName>
        <fullName evidence="8">Mediator of RNA polymerase II transcription subunit 9</fullName>
    </recommendedName>
    <alternativeName>
        <fullName evidence="8">Mediator complex subunit 9</fullName>
    </alternativeName>
</protein>
<comment type="caution">
    <text evidence="9">The sequence shown here is derived from an EMBL/GenBank/DDBJ whole genome shotgun (WGS) entry which is preliminary data.</text>
</comment>
<dbReference type="GO" id="GO:0006357">
    <property type="term" value="P:regulation of transcription by RNA polymerase II"/>
    <property type="evidence" value="ECO:0007669"/>
    <property type="project" value="InterPro"/>
</dbReference>
<evidence type="ECO:0000313" key="9">
    <source>
        <dbReference type="EMBL" id="KAJ6219080.1"/>
    </source>
</evidence>
<dbReference type="GO" id="GO:0003712">
    <property type="term" value="F:transcription coregulator activity"/>
    <property type="evidence" value="ECO:0007669"/>
    <property type="project" value="InterPro"/>
</dbReference>
<evidence type="ECO:0000256" key="2">
    <source>
        <dbReference type="ARBA" id="ARBA00008089"/>
    </source>
</evidence>
<dbReference type="OrthoDB" id="5950777at2759"/>
<keyword evidence="10" id="KW-1185">Reference proteome</keyword>
<evidence type="ECO:0000256" key="5">
    <source>
        <dbReference type="ARBA" id="ARBA00023163"/>
    </source>
</evidence>
<evidence type="ECO:0000313" key="10">
    <source>
        <dbReference type="Proteomes" id="UP001142055"/>
    </source>
</evidence>
<dbReference type="PANTHER" id="PTHR20844:SF0">
    <property type="entry name" value="MEDIATOR OF RNA POLYMERASE II TRANSCRIPTION SUBUNIT 9"/>
    <property type="match status" value="1"/>
</dbReference>
<evidence type="ECO:0000256" key="7">
    <source>
        <dbReference type="ARBA" id="ARBA00025687"/>
    </source>
</evidence>
<keyword evidence="3 8" id="KW-0805">Transcription regulation</keyword>
<keyword evidence="4 8" id="KW-0010">Activator</keyword>
<name>A0A9Q0M835_BLOTA</name>
<gene>
    <name evidence="8" type="primary">MED9</name>
    <name evidence="9" type="ORF">RDWZM_004892</name>
</gene>
<comment type="similarity">
    <text evidence="2 8">Belongs to the Mediator complex subunit 9 family.</text>
</comment>
<proteinExistence type="inferred from homology"/>
<keyword evidence="5 8" id="KW-0804">Transcription</keyword>
<dbReference type="Proteomes" id="UP001142055">
    <property type="component" value="Chromosome 2"/>
</dbReference>
<evidence type="ECO:0000256" key="6">
    <source>
        <dbReference type="ARBA" id="ARBA00023242"/>
    </source>
</evidence>
<sequence length="124" mass="14435">MSVTVQDLNTDFLPLIYDIIRSLEKETHENPSQKVILITQQSNSDPHGKVQQLKDLFAEFRSTVPKISGIDSSKEEQLHRLYVLREQLVMKKELLMKYKKNSSFEALRKQQQASMQLELENATE</sequence>
<evidence type="ECO:0000256" key="1">
    <source>
        <dbReference type="ARBA" id="ARBA00004123"/>
    </source>
</evidence>
<dbReference type="PANTHER" id="PTHR20844">
    <property type="entry name" value="MEDIATOR OF RNA POLYMERASE II TRANSCRIPTION, SUBUNIT 9"/>
    <property type="match status" value="1"/>
</dbReference>
<comment type="subcellular location">
    <subcellularLocation>
        <location evidence="1 8">Nucleus</location>
    </subcellularLocation>
</comment>
<accession>A0A9Q0M835</accession>
<organism evidence="9 10">
    <name type="scientific">Blomia tropicalis</name>
    <name type="common">Mite</name>
    <dbReference type="NCBI Taxonomy" id="40697"/>
    <lineage>
        <taxon>Eukaryota</taxon>
        <taxon>Metazoa</taxon>
        <taxon>Ecdysozoa</taxon>
        <taxon>Arthropoda</taxon>
        <taxon>Chelicerata</taxon>
        <taxon>Arachnida</taxon>
        <taxon>Acari</taxon>
        <taxon>Acariformes</taxon>
        <taxon>Sarcoptiformes</taxon>
        <taxon>Astigmata</taxon>
        <taxon>Glycyphagoidea</taxon>
        <taxon>Echimyopodidae</taxon>
        <taxon>Blomia</taxon>
    </lineage>
</organism>
<dbReference type="AlphaFoldDB" id="A0A9Q0M835"/>
<comment type="subunit">
    <text evidence="8">Component of the Mediator complex.</text>
</comment>
<comment type="function">
    <text evidence="7 8">Component of the Mediator complex, a coactivator involved in the regulated transcription of nearly all RNA polymerase II-dependent genes. Mediator functions as a bridge to convey information from gene-specific regulatory proteins to the basal RNA polymerase II transcription machinery. Mediator is recruited to promoters by direct interactions with regulatory proteins and serves as a scaffold for the assembly of a functional preinitiation complex with RNA polymerase II and the general transcription factors.</text>
</comment>